<evidence type="ECO:0000256" key="10">
    <source>
        <dbReference type="SAM" id="MobiDB-lite"/>
    </source>
</evidence>
<evidence type="ECO:0000256" key="7">
    <source>
        <dbReference type="ARBA" id="ARBA00047559"/>
    </source>
</evidence>
<dbReference type="GO" id="GO:0005737">
    <property type="term" value="C:cytoplasm"/>
    <property type="evidence" value="ECO:0007669"/>
    <property type="project" value="TreeGrafter"/>
</dbReference>
<feature type="binding site" evidence="9">
    <location>
        <position position="301"/>
    </location>
    <ligand>
        <name>ATP</name>
        <dbReference type="ChEBI" id="CHEBI:30616"/>
    </ligand>
</feature>
<feature type="compositionally biased region" description="Polar residues" evidence="10">
    <location>
        <begin position="239"/>
        <end position="257"/>
    </location>
</feature>
<evidence type="ECO:0000256" key="5">
    <source>
        <dbReference type="ARBA" id="ARBA00022777"/>
    </source>
</evidence>
<comment type="caution">
    <text evidence="12">The sequence shown here is derived from an EMBL/GenBank/DDBJ whole genome shotgun (WGS) entry which is preliminary data.</text>
</comment>
<evidence type="ECO:0000256" key="3">
    <source>
        <dbReference type="ARBA" id="ARBA00022679"/>
    </source>
</evidence>
<evidence type="ECO:0000313" key="12">
    <source>
        <dbReference type="EMBL" id="CAH9100416.1"/>
    </source>
</evidence>
<feature type="region of interest" description="Disordered" evidence="10">
    <location>
        <begin position="574"/>
        <end position="612"/>
    </location>
</feature>
<dbReference type="SMART" id="SM00220">
    <property type="entry name" value="S_TKc"/>
    <property type="match status" value="1"/>
</dbReference>
<keyword evidence="5" id="KW-0418">Kinase</keyword>
<feature type="region of interest" description="Disordered" evidence="10">
    <location>
        <begin position="238"/>
        <end position="266"/>
    </location>
</feature>
<dbReference type="GO" id="GO:0004709">
    <property type="term" value="F:MAP kinase kinase kinase activity"/>
    <property type="evidence" value="ECO:0007669"/>
    <property type="project" value="UniProtKB-EC"/>
</dbReference>
<keyword evidence="6 9" id="KW-0067">ATP-binding</keyword>
<evidence type="ECO:0000256" key="9">
    <source>
        <dbReference type="PROSITE-ProRule" id="PRU10141"/>
    </source>
</evidence>
<feature type="domain" description="Protein kinase" evidence="11">
    <location>
        <begin position="272"/>
        <end position="533"/>
    </location>
</feature>
<name>A0AAV0DLI0_9ASTE</name>
<evidence type="ECO:0000256" key="1">
    <source>
        <dbReference type="ARBA" id="ARBA00006529"/>
    </source>
</evidence>
<feature type="region of interest" description="Disordered" evidence="10">
    <location>
        <begin position="1"/>
        <end position="170"/>
    </location>
</feature>
<dbReference type="GO" id="GO:0005524">
    <property type="term" value="F:ATP binding"/>
    <property type="evidence" value="ECO:0007669"/>
    <property type="project" value="UniProtKB-UniRule"/>
</dbReference>
<dbReference type="EC" id="2.7.11.25" evidence="2"/>
<dbReference type="Gene3D" id="1.10.510.10">
    <property type="entry name" value="Transferase(Phosphotransferase) domain 1"/>
    <property type="match status" value="1"/>
</dbReference>
<comment type="similarity">
    <text evidence="1">Belongs to the protein kinase superfamily. STE Ser/Thr protein kinase family. MAP kinase kinase kinase subfamily.</text>
</comment>
<dbReference type="PANTHER" id="PTHR48016">
    <property type="entry name" value="MAP KINASE KINASE KINASE SSK2-RELATED-RELATED"/>
    <property type="match status" value="1"/>
</dbReference>
<feature type="compositionally biased region" description="Polar residues" evidence="10">
    <location>
        <begin position="125"/>
        <end position="139"/>
    </location>
</feature>
<comment type="catalytic activity">
    <reaction evidence="8">
        <text>L-seryl-[protein] + ATP = O-phospho-L-seryl-[protein] + ADP + H(+)</text>
        <dbReference type="Rhea" id="RHEA:17989"/>
        <dbReference type="Rhea" id="RHEA-COMP:9863"/>
        <dbReference type="Rhea" id="RHEA-COMP:11604"/>
        <dbReference type="ChEBI" id="CHEBI:15378"/>
        <dbReference type="ChEBI" id="CHEBI:29999"/>
        <dbReference type="ChEBI" id="CHEBI:30616"/>
        <dbReference type="ChEBI" id="CHEBI:83421"/>
        <dbReference type="ChEBI" id="CHEBI:456216"/>
        <dbReference type="EC" id="2.7.11.25"/>
    </reaction>
</comment>
<dbReference type="EMBL" id="CAMAPF010000108">
    <property type="protein sequence ID" value="CAH9100416.1"/>
    <property type="molecule type" value="Genomic_DNA"/>
</dbReference>
<keyword evidence="3" id="KW-0808">Transferase</keyword>
<feature type="compositionally biased region" description="Polar residues" evidence="10">
    <location>
        <begin position="600"/>
        <end position="612"/>
    </location>
</feature>
<dbReference type="InterPro" id="IPR000719">
    <property type="entry name" value="Prot_kinase_dom"/>
</dbReference>
<dbReference type="PROSITE" id="PS00107">
    <property type="entry name" value="PROTEIN_KINASE_ATP"/>
    <property type="match status" value="1"/>
</dbReference>
<dbReference type="InterPro" id="IPR011009">
    <property type="entry name" value="Kinase-like_dom_sf"/>
</dbReference>
<dbReference type="PANTHER" id="PTHR48016:SF12">
    <property type="entry name" value="PROTEIN KINASE DOMAIN-CONTAINING PROTEIN"/>
    <property type="match status" value="1"/>
</dbReference>
<accession>A0AAV0DLI0</accession>
<evidence type="ECO:0000259" key="11">
    <source>
        <dbReference type="PROSITE" id="PS50011"/>
    </source>
</evidence>
<feature type="compositionally biased region" description="Basic and acidic residues" evidence="10">
    <location>
        <begin position="161"/>
        <end position="170"/>
    </location>
</feature>
<dbReference type="InterPro" id="IPR050538">
    <property type="entry name" value="MAP_kinase_kinase_kinase"/>
</dbReference>
<comment type="catalytic activity">
    <reaction evidence="7">
        <text>L-threonyl-[protein] + ATP = O-phospho-L-threonyl-[protein] + ADP + H(+)</text>
        <dbReference type="Rhea" id="RHEA:46608"/>
        <dbReference type="Rhea" id="RHEA-COMP:11060"/>
        <dbReference type="Rhea" id="RHEA-COMP:11605"/>
        <dbReference type="ChEBI" id="CHEBI:15378"/>
        <dbReference type="ChEBI" id="CHEBI:30013"/>
        <dbReference type="ChEBI" id="CHEBI:30616"/>
        <dbReference type="ChEBI" id="CHEBI:61977"/>
        <dbReference type="ChEBI" id="CHEBI:456216"/>
        <dbReference type="EC" id="2.7.11.25"/>
    </reaction>
</comment>
<reference evidence="12" key="1">
    <citation type="submission" date="2022-07" db="EMBL/GenBank/DDBJ databases">
        <authorList>
            <person name="Macas J."/>
            <person name="Novak P."/>
            <person name="Neumann P."/>
        </authorList>
    </citation>
    <scope>NUCLEOTIDE SEQUENCE</scope>
</reference>
<dbReference type="Pfam" id="PF00069">
    <property type="entry name" value="Pkinase"/>
    <property type="match status" value="1"/>
</dbReference>
<dbReference type="FunFam" id="1.10.510.10:FF:001239">
    <property type="entry name" value="Predicted protein"/>
    <property type="match status" value="1"/>
</dbReference>
<keyword evidence="4 9" id="KW-0547">Nucleotide-binding</keyword>
<dbReference type="InterPro" id="IPR017441">
    <property type="entry name" value="Protein_kinase_ATP_BS"/>
</dbReference>
<keyword evidence="13" id="KW-1185">Reference proteome</keyword>
<dbReference type="Proteomes" id="UP001152523">
    <property type="component" value="Unassembled WGS sequence"/>
</dbReference>
<dbReference type="AlphaFoldDB" id="A0AAV0DLI0"/>
<dbReference type="SUPFAM" id="SSF56112">
    <property type="entry name" value="Protein kinase-like (PK-like)"/>
    <property type="match status" value="1"/>
</dbReference>
<dbReference type="PROSITE" id="PS50011">
    <property type="entry name" value="PROTEIN_KINASE_DOM"/>
    <property type="match status" value="1"/>
</dbReference>
<proteinExistence type="inferred from homology"/>
<gene>
    <name evidence="12" type="ORF">CEPIT_LOCUS15281</name>
</gene>
<sequence>MPSFWKAFSHTSSHSHSARTNSSPASSSSPAYESPRGGSDRHLFGGGGGQRLTRQPRLRHATEDELGLRLGLIDGQSKSKSLPVSPESNSRLRRHAGHWSESALPQPLPLPKQNSEGESLLTKGQGHTSSSAATSNPSRDGNGKAVNSTRRATTQTYRRRGFYDDHTNTNKDRLDSFRLEVPARSAPGSGFTSPVLSPKKFSTVDIFNPAFLHSKSHLENNLNVHPLPLPPGVLRLSPSCPTHNNTEKSAQSCPTHNNAEKSDTPLPTKGLWQKRKLLGRGTYGTVYVASNCETGALCAMKEVEYALDDPKALECIQQLEQEIQVLRQLKHPNIVQYYGSEIVDDRFCIYLEYINPGSLNKYLRDYGGALPESVVRNFTRHIVSGMAYLHSTKTIHRDIKGANLLVDASGVVKLADFGLAKHLSGKNIDLSLKGSPHWMAPEVMQAVLRKDDNPYLALAVDIWSLGCTVIEMFTGQPPWSDLSWVQAMFSVLNKSPPIPETLSSEGKHFIGCCLQRNPADRPSAAMLLDHPFLHLSPASPFQHDTQQDLMKHQQLDQLNATPSIMHLKLLRSSHGDIAGTHPPNSEANGAVGGSRHHSPRSTLEQHSMFTGS</sequence>
<feature type="compositionally biased region" description="Polar residues" evidence="10">
    <location>
        <begin position="76"/>
        <end position="89"/>
    </location>
</feature>
<evidence type="ECO:0000313" key="13">
    <source>
        <dbReference type="Proteomes" id="UP001152523"/>
    </source>
</evidence>
<evidence type="ECO:0000256" key="4">
    <source>
        <dbReference type="ARBA" id="ARBA00022741"/>
    </source>
</evidence>
<protein>
    <recommendedName>
        <fullName evidence="2">mitogen-activated protein kinase kinase kinase</fullName>
        <ecNumber evidence="2">2.7.11.25</ecNumber>
    </recommendedName>
</protein>
<evidence type="ECO:0000256" key="6">
    <source>
        <dbReference type="ARBA" id="ARBA00022840"/>
    </source>
</evidence>
<feature type="compositionally biased region" description="Low complexity" evidence="10">
    <location>
        <begin position="9"/>
        <end position="35"/>
    </location>
</feature>
<evidence type="ECO:0000256" key="2">
    <source>
        <dbReference type="ARBA" id="ARBA00012406"/>
    </source>
</evidence>
<organism evidence="12 13">
    <name type="scientific">Cuscuta epithymum</name>
    <dbReference type="NCBI Taxonomy" id="186058"/>
    <lineage>
        <taxon>Eukaryota</taxon>
        <taxon>Viridiplantae</taxon>
        <taxon>Streptophyta</taxon>
        <taxon>Embryophyta</taxon>
        <taxon>Tracheophyta</taxon>
        <taxon>Spermatophyta</taxon>
        <taxon>Magnoliopsida</taxon>
        <taxon>eudicotyledons</taxon>
        <taxon>Gunneridae</taxon>
        <taxon>Pentapetalae</taxon>
        <taxon>asterids</taxon>
        <taxon>lamiids</taxon>
        <taxon>Solanales</taxon>
        <taxon>Convolvulaceae</taxon>
        <taxon>Cuscuteae</taxon>
        <taxon>Cuscuta</taxon>
        <taxon>Cuscuta subgen. Cuscuta</taxon>
    </lineage>
</organism>
<evidence type="ECO:0000256" key="8">
    <source>
        <dbReference type="ARBA" id="ARBA00048329"/>
    </source>
</evidence>